<dbReference type="InterPro" id="IPR013087">
    <property type="entry name" value="Znf_C2H2_type"/>
</dbReference>
<dbReference type="Pfam" id="PF13912">
    <property type="entry name" value="zf-C2H2_6"/>
    <property type="match status" value="4"/>
</dbReference>
<keyword evidence="1" id="KW-0862">Zinc</keyword>
<keyword evidence="1" id="KW-0479">Metal-binding</keyword>
<protein>
    <recommendedName>
        <fullName evidence="2">C2H2-type domain-containing protein</fullName>
    </recommendedName>
</protein>
<evidence type="ECO:0000313" key="3">
    <source>
        <dbReference type="EMBL" id="KAG8379282.1"/>
    </source>
</evidence>
<feature type="domain" description="C2H2-type" evidence="2">
    <location>
        <begin position="340"/>
        <end position="367"/>
    </location>
</feature>
<dbReference type="AlphaFoldDB" id="A0AAV6XFP3"/>
<dbReference type="EMBL" id="WHWC01000007">
    <property type="protein sequence ID" value="KAG8379282.1"/>
    <property type="molecule type" value="Genomic_DNA"/>
</dbReference>
<evidence type="ECO:0000256" key="1">
    <source>
        <dbReference type="PROSITE-ProRule" id="PRU00042"/>
    </source>
</evidence>
<feature type="domain" description="C2H2-type" evidence="2">
    <location>
        <begin position="9"/>
        <end position="31"/>
    </location>
</feature>
<gene>
    <name evidence="3" type="ORF">BUALT_Bualt07G0072300</name>
</gene>
<dbReference type="Proteomes" id="UP000826271">
    <property type="component" value="Unassembled WGS sequence"/>
</dbReference>
<dbReference type="PANTHER" id="PTHR46869:SF6">
    <property type="entry name" value="C2H2-TYPE DOMAIN-CONTAINING PROTEIN"/>
    <property type="match status" value="1"/>
</dbReference>
<reference evidence="3" key="1">
    <citation type="submission" date="2019-10" db="EMBL/GenBank/DDBJ databases">
        <authorList>
            <person name="Zhang R."/>
            <person name="Pan Y."/>
            <person name="Wang J."/>
            <person name="Ma R."/>
            <person name="Yu S."/>
        </authorList>
    </citation>
    <scope>NUCLEOTIDE SEQUENCE</scope>
    <source>
        <strain evidence="3">LA-IB0</strain>
        <tissue evidence="3">Leaf</tissue>
    </source>
</reference>
<keyword evidence="4" id="KW-1185">Reference proteome</keyword>
<dbReference type="SMART" id="SM00355">
    <property type="entry name" value="ZnF_C2H2"/>
    <property type="match status" value="4"/>
</dbReference>
<feature type="domain" description="C2H2-type" evidence="2">
    <location>
        <begin position="73"/>
        <end position="96"/>
    </location>
</feature>
<accession>A0AAV6XFP3</accession>
<dbReference type="PANTHER" id="PTHR46869">
    <property type="entry name" value="C2H2-LIKE ZINC FINGER PROTEIN"/>
    <property type="match status" value="1"/>
</dbReference>
<dbReference type="GO" id="GO:0008270">
    <property type="term" value="F:zinc ion binding"/>
    <property type="evidence" value="ECO:0007669"/>
    <property type="project" value="UniProtKB-KW"/>
</dbReference>
<feature type="domain" description="C2H2-type" evidence="2">
    <location>
        <begin position="403"/>
        <end position="425"/>
    </location>
</feature>
<evidence type="ECO:0000259" key="2">
    <source>
        <dbReference type="PROSITE" id="PS50157"/>
    </source>
</evidence>
<sequence length="499" mass="56655">MEEDLELKHMCKFCHKIFPCGRSLGGHMRSHLITIQSSDHHRHPKKKLPPLTNIVKPNKSSNLNDKDTLLEHKLCKECGKSFQSWKALFGHMKTHSHSFNTSNDDHHKRMIMEDSQSDNEGSQAPLLCRMRKKRSERSIKRYTTNTNSSSLSTSNISPCVSEIDQQEQEELVALSLILLSRDTGNQRPRFDSVVESSDNSSEFLEAQKIAKISGKNTKDDRGDCLKFKKLRNGGKLEPTILNSEKLMKKQSEFRNSDSFSRNGLKTNKFDEFGVDDESENKNLDCNESEVNSSKNLIKKGSKFDRFGSDCTKNKSRKRKSLAYGPSDSELSQQFDTKSKFRCIICKKGFSSYQALGGHRASHKKFKGLCAPITENAFETENSQNLIAEKMSKGGVELKKNKEHECPICFRVFPSGQALGGHKRSHLIGDVHAKSSSTNNSNNPSLVIEKQIPEIRNFLDLNMPAPVEEECNDFKPWWIGTSNEQEQEPFMFISLTMPQH</sequence>
<dbReference type="InterPro" id="IPR036236">
    <property type="entry name" value="Znf_C2H2_sf"/>
</dbReference>
<organism evidence="3 4">
    <name type="scientific">Buddleja alternifolia</name>
    <dbReference type="NCBI Taxonomy" id="168488"/>
    <lineage>
        <taxon>Eukaryota</taxon>
        <taxon>Viridiplantae</taxon>
        <taxon>Streptophyta</taxon>
        <taxon>Embryophyta</taxon>
        <taxon>Tracheophyta</taxon>
        <taxon>Spermatophyta</taxon>
        <taxon>Magnoliopsida</taxon>
        <taxon>eudicotyledons</taxon>
        <taxon>Gunneridae</taxon>
        <taxon>Pentapetalae</taxon>
        <taxon>asterids</taxon>
        <taxon>lamiids</taxon>
        <taxon>Lamiales</taxon>
        <taxon>Scrophulariaceae</taxon>
        <taxon>Buddlejeae</taxon>
        <taxon>Buddleja</taxon>
    </lineage>
</organism>
<proteinExistence type="predicted"/>
<name>A0AAV6XFP3_9LAMI</name>
<evidence type="ECO:0000313" key="4">
    <source>
        <dbReference type="Proteomes" id="UP000826271"/>
    </source>
</evidence>
<comment type="caution">
    <text evidence="3">The sequence shown here is derived from an EMBL/GenBank/DDBJ whole genome shotgun (WGS) entry which is preliminary data.</text>
</comment>
<dbReference type="PROSITE" id="PS00028">
    <property type="entry name" value="ZINC_FINGER_C2H2_1"/>
    <property type="match status" value="3"/>
</dbReference>
<dbReference type="PROSITE" id="PS50157">
    <property type="entry name" value="ZINC_FINGER_C2H2_2"/>
    <property type="match status" value="4"/>
</dbReference>
<dbReference type="SUPFAM" id="SSF57667">
    <property type="entry name" value="beta-beta-alpha zinc fingers"/>
    <property type="match status" value="2"/>
</dbReference>
<keyword evidence="1" id="KW-0863">Zinc-finger</keyword>
<dbReference type="Gene3D" id="3.30.160.60">
    <property type="entry name" value="Classic Zinc Finger"/>
    <property type="match status" value="1"/>
</dbReference>